<dbReference type="AlphaFoldDB" id="A0A0F5PPS3"/>
<evidence type="ECO:0000256" key="4">
    <source>
        <dbReference type="PROSITE-ProRule" id="PRU01091"/>
    </source>
</evidence>
<dbReference type="InterPro" id="IPR016032">
    <property type="entry name" value="Sig_transdc_resp-reg_C-effctor"/>
</dbReference>
<dbReference type="PROSITE" id="PS51755">
    <property type="entry name" value="OMPR_PHOB"/>
    <property type="match status" value="1"/>
</dbReference>
<evidence type="ECO:0000313" key="6">
    <source>
        <dbReference type="EMBL" id="KKC30411.1"/>
    </source>
</evidence>
<feature type="domain" description="OmpR/PhoB-type" evidence="5">
    <location>
        <begin position="4"/>
        <end position="102"/>
    </location>
</feature>
<dbReference type="PANTHER" id="PTHR48111:SF40">
    <property type="entry name" value="PHOSPHATE REGULON TRANSCRIPTIONAL REGULATORY PROTEIN PHOB"/>
    <property type="match status" value="1"/>
</dbReference>
<proteinExistence type="predicted"/>
<protein>
    <submittedName>
        <fullName evidence="6">Response regulator</fullName>
    </submittedName>
</protein>
<dbReference type="FunFam" id="1.10.10.10:FF:000018">
    <property type="entry name" value="DNA-binding response regulator ResD"/>
    <property type="match status" value="1"/>
</dbReference>
<reference evidence="6 7" key="1">
    <citation type="submission" date="2008-07" db="EMBL/GenBank/DDBJ databases">
        <authorList>
            <person name="Gonzalez J."/>
            <person name="Sokolova T."/>
            <person name="Ferriera S."/>
            <person name="Johnson J."/>
            <person name="Kravitz S."/>
            <person name="Beeson K."/>
            <person name="Sutton G."/>
            <person name="Rogers Y.-H."/>
            <person name="Friedman R."/>
            <person name="Frazier M."/>
            <person name="Venter J.C."/>
        </authorList>
    </citation>
    <scope>NUCLEOTIDE SEQUENCE [LARGE SCALE GENOMIC DNA]</scope>
    <source>
        <strain evidence="6 7">DSM 12653</strain>
    </source>
</reference>
<dbReference type="GO" id="GO:0032993">
    <property type="term" value="C:protein-DNA complex"/>
    <property type="evidence" value="ECO:0007669"/>
    <property type="project" value="TreeGrafter"/>
</dbReference>
<evidence type="ECO:0000256" key="1">
    <source>
        <dbReference type="ARBA" id="ARBA00022553"/>
    </source>
</evidence>
<dbReference type="GO" id="GO:0000976">
    <property type="term" value="F:transcription cis-regulatory region binding"/>
    <property type="evidence" value="ECO:0007669"/>
    <property type="project" value="TreeGrafter"/>
</dbReference>
<dbReference type="InterPro" id="IPR036388">
    <property type="entry name" value="WH-like_DNA-bd_sf"/>
</dbReference>
<dbReference type="GO" id="GO:0006355">
    <property type="term" value="P:regulation of DNA-templated transcription"/>
    <property type="evidence" value="ECO:0007669"/>
    <property type="project" value="InterPro"/>
</dbReference>
<dbReference type="Gene3D" id="1.10.10.10">
    <property type="entry name" value="Winged helix-like DNA-binding domain superfamily/Winged helix DNA-binding domain"/>
    <property type="match status" value="1"/>
</dbReference>
<name>A0A0F5PPS3_9THEO</name>
<dbReference type="InterPro" id="IPR001867">
    <property type="entry name" value="OmpR/PhoB-type_DNA-bd"/>
</dbReference>
<keyword evidence="3 4" id="KW-0238">DNA-binding</keyword>
<reference evidence="7" key="3">
    <citation type="submission" date="2015-02" db="EMBL/GenBank/DDBJ databases">
        <title>Genome analysis of three genomes within the thermophilic hydrogenogenic bacterial species Caldanaerobacter subterraneus.</title>
        <authorList>
            <person name="Sant'Anna F.H."/>
            <person name="Lebedinsky A."/>
            <person name="Sokolova T."/>
            <person name="Robb F.T."/>
            <person name="Gonzalez J.M."/>
        </authorList>
    </citation>
    <scope>NUCLEOTIDE SEQUENCE [LARGE SCALE GENOMIC DNA]</scope>
    <source>
        <strain evidence="7">DSM 12653</strain>
    </source>
</reference>
<evidence type="ECO:0000256" key="3">
    <source>
        <dbReference type="ARBA" id="ARBA00023125"/>
    </source>
</evidence>
<dbReference type="GO" id="GO:0000156">
    <property type="term" value="F:phosphorelay response regulator activity"/>
    <property type="evidence" value="ECO:0007669"/>
    <property type="project" value="TreeGrafter"/>
</dbReference>
<dbReference type="CDD" id="cd00383">
    <property type="entry name" value="trans_reg_C"/>
    <property type="match status" value="1"/>
</dbReference>
<evidence type="ECO:0000256" key="2">
    <source>
        <dbReference type="ARBA" id="ARBA00023012"/>
    </source>
</evidence>
<evidence type="ECO:0000313" key="7">
    <source>
        <dbReference type="Proteomes" id="UP000010146"/>
    </source>
</evidence>
<dbReference type="EMBL" id="ABXP02000034">
    <property type="protein sequence ID" value="KKC30411.1"/>
    <property type="molecule type" value="Genomic_DNA"/>
</dbReference>
<dbReference type="InterPro" id="IPR039420">
    <property type="entry name" value="WalR-like"/>
</dbReference>
<dbReference type="PANTHER" id="PTHR48111">
    <property type="entry name" value="REGULATOR OF RPOS"/>
    <property type="match status" value="1"/>
</dbReference>
<gene>
    <name evidence="6" type="ORF">CDSM653_00501</name>
</gene>
<comment type="caution">
    <text evidence="6">The sequence shown here is derived from an EMBL/GenBank/DDBJ whole genome shotgun (WGS) entry which is preliminary data.</text>
</comment>
<keyword evidence="2" id="KW-0902">Two-component regulatory system</keyword>
<organism evidence="6 7">
    <name type="scientific">Caldanaerobacter subterraneus subsp. pacificus DSM 12653</name>
    <dbReference type="NCBI Taxonomy" id="391606"/>
    <lineage>
        <taxon>Bacteria</taxon>
        <taxon>Bacillati</taxon>
        <taxon>Bacillota</taxon>
        <taxon>Clostridia</taxon>
        <taxon>Thermoanaerobacterales</taxon>
        <taxon>Thermoanaerobacteraceae</taxon>
        <taxon>Caldanaerobacter</taxon>
    </lineage>
</organism>
<evidence type="ECO:0000259" key="5">
    <source>
        <dbReference type="PROSITE" id="PS51755"/>
    </source>
</evidence>
<dbReference type="SUPFAM" id="SSF46894">
    <property type="entry name" value="C-terminal effector domain of the bipartite response regulators"/>
    <property type="match status" value="1"/>
</dbReference>
<dbReference type="SMART" id="SM00862">
    <property type="entry name" value="Trans_reg_C"/>
    <property type="match status" value="1"/>
</dbReference>
<reference evidence="6 7" key="2">
    <citation type="journal article" date="2015" name="BMC Genomics">
        <title>Analysis of three genomes within the thermophilic bacterial species Caldanaerobacter subterraneus with a focus on carbon monoxide dehydrogenase evolution and hydrolase diversity.</title>
        <authorList>
            <person name="Sant'Anna F.H."/>
            <person name="Lebedinsky A.V."/>
            <person name="Sokolova T.G."/>
            <person name="Robb F.T."/>
            <person name="Gonzalez J.M."/>
        </authorList>
    </citation>
    <scope>NUCLEOTIDE SEQUENCE [LARGE SCALE GENOMIC DNA]</scope>
    <source>
        <strain evidence="6 7">DSM 12653</strain>
    </source>
</reference>
<dbReference type="Proteomes" id="UP000010146">
    <property type="component" value="Unassembled WGS sequence"/>
</dbReference>
<feature type="DNA-binding region" description="OmpR/PhoB-type" evidence="4">
    <location>
        <begin position="4"/>
        <end position="102"/>
    </location>
</feature>
<dbReference type="Pfam" id="PF00486">
    <property type="entry name" value="Trans_reg_C"/>
    <property type="match status" value="1"/>
</dbReference>
<keyword evidence="1" id="KW-0597">Phosphoprotein</keyword>
<accession>A0A0F5PPS3</accession>
<dbReference type="GO" id="GO:0005829">
    <property type="term" value="C:cytosol"/>
    <property type="evidence" value="ECO:0007669"/>
    <property type="project" value="TreeGrafter"/>
</dbReference>
<sequence length="102" mass="11996">MKKKEEIRRGDLYINIPERAVYKRGKKIELTNKEFEILVLLASNPGKVYTKDKLLDLIWGVDFYGDANTVTVHVRKLREKLEDDPANPQYIFTKWGAGYYMK</sequence>